<geneLocation type="organellar chromatophore" evidence="19"/>
<dbReference type="FunFam" id="1.10.3810.10:FF:000003">
    <property type="entry name" value="Penicillin-binding protein 1a"/>
    <property type="match status" value="1"/>
</dbReference>
<dbReference type="PANTHER" id="PTHR32282">
    <property type="entry name" value="BINDING PROTEIN TRANSPEPTIDASE, PUTATIVE-RELATED"/>
    <property type="match status" value="1"/>
</dbReference>
<evidence type="ECO:0000256" key="9">
    <source>
        <dbReference type="ARBA" id="ARBA00022984"/>
    </source>
</evidence>
<sequence>MIGDHKSCSLAILSAFLAGGSVALSQELLIQSMSNSLPDTHAIVHFNHPESLTILSADEQVLQKTGPVIREKLEPNQVPILLAQAFIAAEDQRFYKHSGVDIWGIGRAILTNFISASTKQGASTITQQLARMVFLDQERKISRKIKEVILACKIERELNKSQILTYYLNAIYLGSGAYGVTDASWVYFSKTPKQLNLEEVTTIAGLPPAPSEYSPIRNNKLAQKRRSIVLKQMQQAGFITNSQQIQTNVSPIRIRPTQPKYFPSEAPHFTGWIREELPKKITLQQYKTQGIIIWSSLNLSWQKEAQKIIWKSTNQGIEGALISIEPGTGLVRAMVGSKDFKSSEFNRASQALRSPGSTFKLFIYLTALIEGMKPDDLVLDTKRCFSGYCPKNFDDRYKGYVTLAEALQSSLNTVSVFLLHKIGFQKIRTTIHRFGLNMVLDSLYPIALGSCEQTLLGMTAAYATVASRGIYTEPSPFEEIFNTRDEVLWSQSLNSQKKYRLVKMTIADDMIWILLSVVDNGTGRFASLSGRSVMGKTGTSEGARDIWFIGSIPQLTTGIWFGNDTSNKTNRSSAAATQSWHQYMLQISNILPSERFLQDSELN</sequence>
<dbReference type="InterPro" id="IPR012338">
    <property type="entry name" value="Beta-lactam/transpept-like"/>
</dbReference>
<keyword evidence="8" id="KW-0133">Cell shape</keyword>
<gene>
    <name evidence="19" type="ordered locus">PCC_0070</name>
</gene>
<evidence type="ECO:0000256" key="13">
    <source>
        <dbReference type="ARBA" id="ARBA00023316"/>
    </source>
</evidence>
<keyword evidence="6" id="KW-0812">Transmembrane</keyword>
<dbReference type="EC" id="2.4.99.28" evidence="14"/>
<keyword evidence="13" id="KW-0961">Cell wall biogenesis/degradation</keyword>
<evidence type="ECO:0000256" key="10">
    <source>
        <dbReference type="ARBA" id="ARBA00022989"/>
    </source>
</evidence>
<evidence type="ECO:0000256" key="2">
    <source>
        <dbReference type="ARBA" id="ARBA00022645"/>
    </source>
</evidence>
<evidence type="ECO:0000256" key="16">
    <source>
        <dbReference type="SAM" id="SignalP"/>
    </source>
</evidence>
<keyword evidence="11" id="KW-0472">Membrane</keyword>
<evidence type="ECO:0000256" key="7">
    <source>
        <dbReference type="ARBA" id="ARBA00022801"/>
    </source>
</evidence>
<dbReference type="InterPro" id="IPR036950">
    <property type="entry name" value="PBP_transglycosylase"/>
</dbReference>
<evidence type="ECO:0000256" key="11">
    <source>
        <dbReference type="ARBA" id="ARBA00023136"/>
    </source>
</evidence>
<feature type="chain" id="PRO_5002772523" description="peptidoglycan glycosyltransferase" evidence="16">
    <location>
        <begin position="24"/>
        <end position="603"/>
    </location>
</feature>
<evidence type="ECO:0000259" key="18">
    <source>
        <dbReference type="Pfam" id="PF00912"/>
    </source>
</evidence>
<dbReference type="SUPFAM" id="SSF56601">
    <property type="entry name" value="beta-lactamase/transpeptidase-like"/>
    <property type="match status" value="1"/>
</dbReference>
<evidence type="ECO:0000256" key="14">
    <source>
        <dbReference type="ARBA" id="ARBA00044770"/>
    </source>
</evidence>
<protein>
    <recommendedName>
        <fullName evidence="14">peptidoglycan glycosyltransferase</fullName>
        <ecNumber evidence="14">2.4.99.28</ecNumber>
    </recommendedName>
</protein>
<dbReference type="GO" id="GO:0071555">
    <property type="term" value="P:cell wall organization"/>
    <property type="evidence" value="ECO:0007669"/>
    <property type="project" value="UniProtKB-KW"/>
</dbReference>
<dbReference type="InterPro" id="IPR023346">
    <property type="entry name" value="Lysozyme-like_dom_sf"/>
</dbReference>
<evidence type="ECO:0000256" key="1">
    <source>
        <dbReference type="ARBA" id="ARBA00004370"/>
    </source>
</evidence>
<dbReference type="Gene3D" id="3.40.710.10">
    <property type="entry name" value="DD-peptidase/beta-lactamase superfamily"/>
    <property type="match status" value="1"/>
</dbReference>
<evidence type="ECO:0000256" key="8">
    <source>
        <dbReference type="ARBA" id="ARBA00022960"/>
    </source>
</evidence>
<dbReference type="Pfam" id="PF00905">
    <property type="entry name" value="Transpeptidase"/>
    <property type="match status" value="1"/>
</dbReference>
<keyword evidence="10" id="KW-1133">Transmembrane helix</keyword>
<evidence type="ECO:0000256" key="6">
    <source>
        <dbReference type="ARBA" id="ARBA00022692"/>
    </source>
</evidence>
<keyword evidence="9" id="KW-0573">Peptidoglycan synthesis</keyword>
<dbReference type="SUPFAM" id="SSF53955">
    <property type="entry name" value="Lysozyme-like"/>
    <property type="match status" value="1"/>
</dbReference>
<evidence type="ECO:0000256" key="12">
    <source>
        <dbReference type="ARBA" id="ARBA00023268"/>
    </source>
</evidence>
<dbReference type="NCBIfam" id="TIGR02074">
    <property type="entry name" value="PBP_1a_fam"/>
    <property type="match status" value="1"/>
</dbReference>
<evidence type="ECO:0000256" key="5">
    <source>
        <dbReference type="ARBA" id="ARBA00022679"/>
    </source>
</evidence>
<dbReference type="GO" id="GO:0008360">
    <property type="term" value="P:regulation of cell shape"/>
    <property type="evidence" value="ECO:0007669"/>
    <property type="project" value="UniProtKB-KW"/>
</dbReference>
<dbReference type="GO" id="GO:0008955">
    <property type="term" value="F:peptidoglycan glycosyltransferase activity"/>
    <property type="evidence" value="ECO:0007669"/>
    <property type="project" value="UniProtKB-EC"/>
</dbReference>
<dbReference type="AlphaFoldDB" id="B1X3K8"/>
<dbReference type="InterPro" id="IPR050396">
    <property type="entry name" value="Glycosyltr_51/Transpeptidase"/>
</dbReference>
<dbReference type="RefSeq" id="YP_002048737.1">
    <property type="nucleotide sequence ID" value="NC_011087.1"/>
</dbReference>
<keyword evidence="19" id="KW-0934">Plastid</keyword>
<dbReference type="GO" id="GO:0008658">
    <property type="term" value="F:penicillin binding"/>
    <property type="evidence" value="ECO:0007669"/>
    <property type="project" value="InterPro"/>
</dbReference>
<name>B1X3K8_PAUCH</name>
<comment type="catalytic activity">
    <reaction evidence="15">
        <text>[GlcNAc-(1-&gt;4)-Mur2Ac(oyl-L-Ala-gamma-D-Glu-L-Lys-D-Ala-D-Ala)](n)-di-trans,octa-cis-undecaprenyl diphosphate + beta-D-GlcNAc-(1-&gt;4)-Mur2Ac(oyl-L-Ala-gamma-D-Glu-L-Lys-D-Ala-D-Ala)-di-trans,octa-cis-undecaprenyl diphosphate = [GlcNAc-(1-&gt;4)-Mur2Ac(oyl-L-Ala-gamma-D-Glu-L-Lys-D-Ala-D-Ala)](n+1)-di-trans,octa-cis-undecaprenyl diphosphate + di-trans,octa-cis-undecaprenyl diphosphate + H(+)</text>
        <dbReference type="Rhea" id="RHEA:23708"/>
        <dbReference type="Rhea" id="RHEA-COMP:9602"/>
        <dbReference type="Rhea" id="RHEA-COMP:9603"/>
        <dbReference type="ChEBI" id="CHEBI:15378"/>
        <dbReference type="ChEBI" id="CHEBI:58405"/>
        <dbReference type="ChEBI" id="CHEBI:60033"/>
        <dbReference type="ChEBI" id="CHEBI:78435"/>
        <dbReference type="EC" id="2.4.99.28"/>
    </reaction>
</comment>
<accession>B1X3K8</accession>
<evidence type="ECO:0000313" key="19">
    <source>
        <dbReference type="EMBL" id="ACB42527.1"/>
    </source>
</evidence>
<dbReference type="GO" id="GO:0016020">
    <property type="term" value="C:membrane"/>
    <property type="evidence" value="ECO:0007669"/>
    <property type="project" value="UniProtKB-SubCell"/>
</dbReference>
<evidence type="ECO:0000259" key="17">
    <source>
        <dbReference type="Pfam" id="PF00905"/>
    </source>
</evidence>
<keyword evidence="12" id="KW-0511">Multifunctional enzyme</keyword>
<proteinExistence type="predicted"/>
<dbReference type="Pfam" id="PF00912">
    <property type="entry name" value="Transgly"/>
    <property type="match status" value="1"/>
</dbReference>
<dbReference type="InterPro" id="IPR001460">
    <property type="entry name" value="PCN-bd_Tpept"/>
</dbReference>
<organism evidence="19">
    <name type="scientific">Paulinella chromatophora</name>
    <dbReference type="NCBI Taxonomy" id="39717"/>
    <lineage>
        <taxon>Eukaryota</taxon>
        <taxon>Sar</taxon>
        <taxon>Rhizaria</taxon>
        <taxon>Cercozoa</taxon>
        <taxon>Imbricatea</taxon>
        <taxon>Silicofilosea</taxon>
        <taxon>Euglyphida</taxon>
        <taxon>Paulinellidae</taxon>
        <taxon>Paulinella</taxon>
    </lineage>
</organism>
<evidence type="ECO:0000256" key="3">
    <source>
        <dbReference type="ARBA" id="ARBA00022670"/>
    </source>
</evidence>
<dbReference type="GO" id="GO:0004180">
    <property type="term" value="F:carboxypeptidase activity"/>
    <property type="evidence" value="ECO:0007669"/>
    <property type="project" value="UniProtKB-KW"/>
</dbReference>
<dbReference type="Gene3D" id="1.10.3810.10">
    <property type="entry name" value="Biosynthetic peptidoglycan transglycosylase-like"/>
    <property type="match status" value="1"/>
</dbReference>
<dbReference type="CAZy" id="GT51">
    <property type="family name" value="Glycosyltransferase Family 51"/>
</dbReference>
<feature type="domain" description="Glycosyl transferase family 51" evidence="18">
    <location>
        <begin position="61"/>
        <end position="234"/>
    </location>
</feature>
<dbReference type="EMBL" id="CP000815">
    <property type="protein sequence ID" value="ACB42527.1"/>
    <property type="molecule type" value="Genomic_DNA"/>
</dbReference>
<feature type="signal peptide" evidence="16">
    <location>
        <begin position="1"/>
        <end position="23"/>
    </location>
</feature>
<reference evidence="19" key="1">
    <citation type="submission" date="2007-08" db="EMBL/GenBank/DDBJ databases">
        <authorList>
            <person name="Gloeckner G."/>
            <person name="Nowack E."/>
            <person name="Melkonian M."/>
        </authorList>
    </citation>
    <scope>NUCLEOTIDE SEQUENCE</scope>
</reference>
<keyword evidence="5" id="KW-0808">Transferase</keyword>
<reference evidence="19" key="2">
    <citation type="journal article" date="2008" name="Curr. Biol.">
        <title>Chromatophore genome sequence of Paulinella sheds light on acquisition of photosynthesis by eukaryotes.</title>
        <authorList>
            <person name="Nowack E.C.M."/>
            <person name="Melkonian M."/>
            <person name="Gloeckner G."/>
        </authorList>
    </citation>
    <scope>NUCLEOTIDE SEQUENCE [LARGE SCALE GENOMIC DNA]</scope>
</reference>
<keyword evidence="3" id="KW-0645">Protease</keyword>
<keyword evidence="4" id="KW-0328">Glycosyltransferase</keyword>
<dbReference type="PANTHER" id="PTHR32282:SF31">
    <property type="entry name" value="PEPTIDOGLYCAN GLYCOSYLTRANSFERASE"/>
    <property type="match status" value="1"/>
</dbReference>
<evidence type="ECO:0000256" key="4">
    <source>
        <dbReference type="ARBA" id="ARBA00022676"/>
    </source>
</evidence>
<dbReference type="GeneID" id="6481315"/>
<keyword evidence="7" id="KW-0378">Hydrolase</keyword>
<feature type="domain" description="Penicillin-binding protein transpeptidase" evidence="17">
    <location>
        <begin position="322"/>
        <end position="576"/>
    </location>
</feature>
<keyword evidence="16" id="KW-0732">Signal</keyword>
<dbReference type="GO" id="GO:0006508">
    <property type="term" value="P:proteolysis"/>
    <property type="evidence" value="ECO:0007669"/>
    <property type="project" value="UniProtKB-KW"/>
</dbReference>
<evidence type="ECO:0000256" key="15">
    <source>
        <dbReference type="ARBA" id="ARBA00049902"/>
    </source>
</evidence>
<keyword evidence="2" id="KW-0121">Carboxypeptidase</keyword>
<comment type="subcellular location">
    <subcellularLocation>
        <location evidence="1">Membrane</location>
    </subcellularLocation>
</comment>
<dbReference type="InterPro" id="IPR001264">
    <property type="entry name" value="Glyco_trans_51"/>
</dbReference>